<dbReference type="EMBL" id="CAEY01001590">
    <property type="status" value="NOT_ANNOTATED_CDS"/>
    <property type="molecule type" value="Genomic_DNA"/>
</dbReference>
<keyword evidence="2" id="KW-1185">Reference proteome</keyword>
<dbReference type="AlphaFoldDB" id="T1K5P0"/>
<name>T1K5P0_TETUR</name>
<dbReference type="Proteomes" id="UP000015104">
    <property type="component" value="Unassembled WGS sequence"/>
</dbReference>
<accession>T1K5P0</accession>
<organism evidence="1 2">
    <name type="scientific">Tetranychus urticae</name>
    <name type="common">Two-spotted spider mite</name>
    <dbReference type="NCBI Taxonomy" id="32264"/>
    <lineage>
        <taxon>Eukaryota</taxon>
        <taxon>Metazoa</taxon>
        <taxon>Ecdysozoa</taxon>
        <taxon>Arthropoda</taxon>
        <taxon>Chelicerata</taxon>
        <taxon>Arachnida</taxon>
        <taxon>Acari</taxon>
        <taxon>Acariformes</taxon>
        <taxon>Trombidiformes</taxon>
        <taxon>Prostigmata</taxon>
        <taxon>Eleutherengona</taxon>
        <taxon>Raphignathae</taxon>
        <taxon>Tetranychoidea</taxon>
        <taxon>Tetranychidae</taxon>
        <taxon>Tetranychus</taxon>
    </lineage>
</organism>
<protein>
    <submittedName>
        <fullName evidence="1">Uncharacterized protein</fullName>
    </submittedName>
</protein>
<evidence type="ECO:0000313" key="2">
    <source>
        <dbReference type="Proteomes" id="UP000015104"/>
    </source>
</evidence>
<proteinExistence type="predicted"/>
<sequence length="62" mass="7339">MTHTSGGDPAKCSFKIYFKDGIYLKNHQFTNQWLLSKFNLLETQMVGFSFLFKFLFNFSCNR</sequence>
<dbReference type="HOGENOM" id="CLU_2906956_0_0_1"/>
<reference evidence="1" key="2">
    <citation type="submission" date="2015-06" db="UniProtKB">
        <authorList>
            <consortium name="EnsemblMetazoa"/>
        </authorList>
    </citation>
    <scope>IDENTIFICATION</scope>
</reference>
<dbReference type="EnsemblMetazoa" id="tetur05g06980.1">
    <property type="protein sequence ID" value="tetur05g06980.1"/>
    <property type="gene ID" value="tetur05g06980"/>
</dbReference>
<reference evidence="2" key="1">
    <citation type="submission" date="2011-08" db="EMBL/GenBank/DDBJ databases">
        <authorList>
            <person name="Rombauts S."/>
        </authorList>
    </citation>
    <scope>NUCLEOTIDE SEQUENCE</scope>
    <source>
        <strain evidence="2">London</strain>
    </source>
</reference>
<evidence type="ECO:0000313" key="1">
    <source>
        <dbReference type="EnsemblMetazoa" id="tetur05g06980.1"/>
    </source>
</evidence>